<name>A0A327LV37_9PROT</name>
<accession>A0A327LV37</accession>
<feature type="transmembrane region" description="Helical" evidence="1">
    <location>
        <begin position="491"/>
        <end position="513"/>
    </location>
</feature>
<dbReference type="RefSeq" id="WP_111472691.1">
    <property type="nucleotide sequence ID" value="NZ_QLIX01000041.1"/>
</dbReference>
<dbReference type="EMBL" id="QLIX01000041">
    <property type="protein sequence ID" value="RAI54680.1"/>
    <property type="molecule type" value="Genomic_DNA"/>
</dbReference>
<dbReference type="AlphaFoldDB" id="A0A327LV37"/>
<reference evidence="3" key="1">
    <citation type="submission" date="2018-06" db="EMBL/GenBank/DDBJ databases">
        <authorList>
            <person name="Khan S.A."/>
        </authorList>
    </citation>
    <scope>NUCLEOTIDE SEQUENCE [LARGE SCALE GENOMIC DNA]</scope>
    <source>
        <strain evidence="3">DB-1506</strain>
    </source>
</reference>
<feature type="transmembrane region" description="Helical" evidence="1">
    <location>
        <begin position="60"/>
        <end position="78"/>
    </location>
</feature>
<keyword evidence="1" id="KW-1133">Transmembrane helix</keyword>
<evidence type="ECO:0000313" key="3">
    <source>
        <dbReference type="Proteomes" id="UP000249065"/>
    </source>
</evidence>
<feature type="transmembrane region" description="Helical" evidence="1">
    <location>
        <begin position="413"/>
        <end position="435"/>
    </location>
</feature>
<dbReference type="GO" id="GO:0005886">
    <property type="term" value="C:plasma membrane"/>
    <property type="evidence" value="ECO:0007669"/>
    <property type="project" value="InterPro"/>
</dbReference>
<feature type="transmembrane region" description="Helical" evidence="1">
    <location>
        <begin position="361"/>
        <end position="383"/>
    </location>
</feature>
<dbReference type="Proteomes" id="UP000249065">
    <property type="component" value="Unassembled WGS sequence"/>
</dbReference>
<keyword evidence="3" id="KW-1185">Reference proteome</keyword>
<dbReference type="GO" id="GO:0022857">
    <property type="term" value="F:transmembrane transporter activity"/>
    <property type="evidence" value="ECO:0007669"/>
    <property type="project" value="InterPro"/>
</dbReference>
<comment type="caution">
    <text evidence="2">The sequence shown here is derived from an EMBL/GenBank/DDBJ whole genome shotgun (WGS) entry which is preliminary data.</text>
</comment>
<dbReference type="InterPro" id="IPR006726">
    <property type="entry name" value="PHBA_efflux_AaeB/fusaric-R"/>
</dbReference>
<dbReference type="OrthoDB" id="9807111at2"/>
<feature type="transmembrane region" description="Helical" evidence="1">
    <location>
        <begin position="84"/>
        <end position="102"/>
    </location>
</feature>
<evidence type="ECO:0000313" key="2">
    <source>
        <dbReference type="EMBL" id="RAI54680.1"/>
    </source>
</evidence>
<feature type="transmembrane region" description="Helical" evidence="1">
    <location>
        <begin position="441"/>
        <end position="458"/>
    </location>
</feature>
<sequence length="675" mass="70953">MSLLPGWRDWLFSARSFAAASLALYLAFWLDLPRPYWAVGTVYIVVQPLSGALRAKAAARFLGTFAGAAFSVAAVPNLVDAPPLLALVLALWVALCTMGSLYDPTPRSYAFRLAGYTAALIAFPGVESPGTIFDTALARVEEIGLGILCVTLMDQVFPRPATPVLLARLEAWTASMARFGAEALAGRMEETRFVAERRRVARDGAALDGLFQEARYEAAAQRAGLAWVRALRARARTVPALISAVADRARALRRDDPAGQASLAPLLEAAAAWLVETADPARRPAAQAAAPDLLARLRAAERQAAAGTGWPALLREGLLARLRELVATWSRALALEPRSGGLAAPPREAVAPVTSAHIDPLLVGLTGLSVMLAVLVCNLVWIATAWPEGATAAMMAAVATAMFAQLDDPAPAIASFITWTLASAVLGALYLFAVLPAIDGFPLLLCALGVIYLPFGALHAQPARIGMALPLLVNTVALISLQETYAADFAGYVNGAVALLGGFLVGLLSTRLVRAFGIDWRLRRLVAADRLDLARLTEGRRVDLRRSVAVMLDRFEFLAGRLGSADAATLEVSELAELRAAINVQRLREASERLPPGPAAMVAAALQAVAGQVRGRITEATVLTRLDAALAATMPGRDPASRAAALALSGLRRALYPAAGAPALGSAPAPLGQAA</sequence>
<gene>
    <name evidence="2" type="ORF">DOO78_25390</name>
</gene>
<feature type="transmembrane region" description="Helical" evidence="1">
    <location>
        <begin position="12"/>
        <end position="30"/>
    </location>
</feature>
<proteinExistence type="predicted"/>
<evidence type="ECO:0000256" key="1">
    <source>
        <dbReference type="SAM" id="Phobius"/>
    </source>
</evidence>
<dbReference type="Pfam" id="PF04632">
    <property type="entry name" value="FUSC"/>
    <property type="match status" value="1"/>
</dbReference>
<keyword evidence="1" id="KW-0472">Membrane</keyword>
<keyword evidence="1" id="KW-0812">Transmembrane</keyword>
<protein>
    <submittedName>
        <fullName evidence="2">FUSC family protein</fullName>
    </submittedName>
</protein>
<organism evidence="2 3">
    <name type="scientific">Roseicella frigidaeris</name>
    <dbReference type="NCBI Taxonomy" id="2230885"/>
    <lineage>
        <taxon>Bacteria</taxon>
        <taxon>Pseudomonadati</taxon>
        <taxon>Pseudomonadota</taxon>
        <taxon>Alphaproteobacteria</taxon>
        <taxon>Acetobacterales</taxon>
        <taxon>Roseomonadaceae</taxon>
        <taxon>Roseicella</taxon>
    </lineage>
</organism>